<dbReference type="GO" id="GO:0051607">
    <property type="term" value="P:defense response to virus"/>
    <property type="evidence" value="ECO:0007669"/>
    <property type="project" value="UniProtKB-KW"/>
</dbReference>
<dbReference type="GO" id="GO:0004386">
    <property type="term" value="F:helicase activity"/>
    <property type="evidence" value="ECO:0007669"/>
    <property type="project" value="UniProtKB-KW"/>
</dbReference>
<evidence type="ECO:0000259" key="6">
    <source>
        <dbReference type="Pfam" id="PF22590"/>
    </source>
</evidence>
<protein>
    <recommendedName>
        <fullName evidence="6">CRISPR-associated nuclease/helicase Cas3 domain-containing protein</fullName>
    </recommendedName>
</protein>
<accession>A0A644Z8F5</accession>
<dbReference type="Gene3D" id="3.40.50.300">
    <property type="entry name" value="P-loop containing nucleotide triphosphate hydrolases"/>
    <property type="match status" value="1"/>
</dbReference>
<gene>
    <name evidence="7" type="ORF">SDC9_83781</name>
</gene>
<evidence type="ECO:0000313" key="7">
    <source>
        <dbReference type="EMBL" id="MPM37175.1"/>
    </source>
</evidence>
<dbReference type="InterPro" id="IPR054712">
    <property type="entry name" value="Cas3-like_dom"/>
</dbReference>
<proteinExistence type="predicted"/>
<evidence type="ECO:0000256" key="5">
    <source>
        <dbReference type="ARBA" id="ARBA00023118"/>
    </source>
</evidence>
<reference evidence="7" key="1">
    <citation type="submission" date="2019-08" db="EMBL/GenBank/DDBJ databases">
        <authorList>
            <person name="Kucharzyk K."/>
            <person name="Murdoch R.W."/>
            <person name="Higgins S."/>
            <person name="Loffler F."/>
        </authorList>
    </citation>
    <scope>NUCLEOTIDE SEQUENCE</scope>
</reference>
<dbReference type="AlphaFoldDB" id="A0A644Z8F5"/>
<name>A0A644Z8F5_9ZZZZ</name>
<dbReference type="GO" id="GO:0005524">
    <property type="term" value="F:ATP binding"/>
    <property type="evidence" value="ECO:0007669"/>
    <property type="project" value="UniProtKB-KW"/>
</dbReference>
<evidence type="ECO:0000256" key="4">
    <source>
        <dbReference type="ARBA" id="ARBA00022840"/>
    </source>
</evidence>
<feature type="domain" description="CRISPR-associated nuclease/helicase Cas3" evidence="6">
    <location>
        <begin position="1"/>
        <end position="38"/>
    </location>
</feature>
<keyword evidence="4" id="KW-0067">ATP-binding</keyword>
<evidence type="ECO:0000256" key="3">
    <source>
        <dbReference type="ARBA" id="ARBA00022806"/>
    </source>
</evidence>
<dbReference type="GO" id="GO:0016787">
    <property type="term" value="F:hydrolase activity"/>
    <property type="evidence" value="ECO:0007669"/>
    <property type="project" value="UniProtKB-KW"/>
</dbReference>
<keyword evidence="3" id="KW-0347">Helicase</keyword>
<evidence type="ECO:0000256" key="1">
    <source>
        <dbReference type="ARBA" id="ARBA00022741"/>
    </source>
</evidence>
<keyword evidence="2" id="KW-0378">Hydrolase</keyword>
<keyword evidence="5" id="KW-0051">Antiviral defense</keyword>
<organism evidence="7">
    <name type="scientific">bioreactor metagenome</name>
    <dbReference type="NCBI Taxonomy" id="1076179"/>
    <lineage>
        <taxon>unclassified sequences</taxon>
        <taxon>metagenomes</taxon>
        <taxon>ecological metagenomes</taxon>
    </lineage>
</organism>
<dbReference type="InterPro" id="IPR027417">
    <property type="entry name" value="P-loop_NTPase"/>
</dbReference>
<dbReference type="Pfam" id="PF22590">
    <property type="entry name" value="Cas3-like_C_2"/>
    <property type="match status" value="1"/>
</dbReference>
<keyword evidence="1" id="KW-0547">Nucleotide-binding</keyword>
<dbReference type="EMBL" id="VSSQ01007854">
    <property type="protein sequence ID" value="MPM37175.1"/>
    <property type="molecule type" value="Genomic_DNA"/>
</dbReference>
<evidence type="ECO:0000256" key="2">
    <source>
        <dbReference type="ARBA" id="ARBA00022801"/>
    </source>
</evidence>
<comment type="caution">
    <text evidence="7">The sequence shown here is derived from an EMBL/GenBank/DDBJ whole genome shotgun (WGS) entry which is preliminary data.</text>
</comment>
<dbReference type="SUPFAM" id="SSF52540">
    <property type="entry name" value="P-loop containing nucleoside triphosphate hydrolases"/>
    <property type="match status" value="1"/>
</dbReference>
<sequence>MVSTSLIEAGVDIDFPMVYREIAGLDSVIQAAGRCNRDGKRKACDSKVFIYQLLEENGKSLKANNRQEIEITKIIEREYQDISSPEAIAAYFNKLHGIKGEALDSKGIITELDSGKFPFARVSKEFVMIEDVTKPILIPVEEEAKDIERRLRNGERSRGLLRRMGKYVVNVYEKDFEKLFNIYKVEKLDETVNVLIDLSIYDASKGLMIKNEDGEGLFT</sequence>